<dbReference type="PANTHER" id="PTHR47280">
    <property type="entry name" value="PHEOPHYTINASE, CHLOROPLASTIC"/>
    <property type="match status" value="1"/>
</dbReference>
<dbReference type="SUPFAM" id="SSF53474">
    <property type="entry name" value="alpha/beta-Hydrolases"/>
    <property type="match status" value="1"/>
</dbReference>
<evidence type="ECO:0000313" key="3">
    <source>
        <dbReference type="EMBL" id="CAK9201460.1"/>
    </source>
</evidence>
<feature type="domain" description="AB hydrolase-1" evidence="2">
    <location>
        <begin position="215"/>
        <end position="501"/>
    </location>
</feature>
<gene>
    <name evidence="3" type="ORF">CSSPTR1EN2_LOCUS5918</name>
</gene>
<dbReference type="InterPro" id="IPR029058">
    <property type="entry name" value="AB_hydrolase_fold"/>
</dbReference>
<evidence type="ECO:0000256" key="1">
    <source>
        <dbReference type="SAM" id="MobiDB-lite"/>
    </source>
</evidence>
<organism evidence="3 4">
    <name type="scientific">Sphagnum troendelagicum</name>
    <dbReference type="NCBI Taxonomy" id="128251"/>
    <lineage>
        <taxon>Eukaryota</taxon>
        <taxon>Viridiplantae</taxon>
        <taxon>Streptophyta</taxon>
        <taxon>Embryophyta</taxon>
        <taxon>Bryophyta</taxon>
        <taxon>Sphagnophytina</taxon>
        <taxon>Sphagnopsida</taxon>
        <taxon>Sphagnales</taxon>
        <taxon>Sphagnaceae</taxon>
        <taxon>Sphagnum</taxon>
    </lineage>
</organism>
<dbReference type="InterPro" id="IPR000073">
    <property type="entry name" value="AB_hydrolase_1"/>
</dbReference>
<dbReference type="EMBL" id="OZ019905">
    <property type="protein sequence ID" value="CAK9201460.1"/>
    <property type="molecule type" value="Genomic_DNA"/>
</dbReference>
<keyword evidence="4" id="KW-1185">Reference proteome</keyword>
<sequence length="579" mass="64802">MECKVAASMGSKCVSVCCPSPRLQSRAIGLIVHGAADSRKLRLKWRKIGSGRLFRASTHNGNRNRISRFFDAAPDFLVLGLRMSTTVCAFSAPDNLQKASETAAYQLDGQTADPVEKVLDLCGFHVETGEATVDMDIMVRSATTEKSGGGREGSDDVETTSTSTDGTQGMRTFLKALELNDAQMTKTSSHIWEWRHRWHVHYQKAGSENTGAPALLLLPGFGVGSFHYEQQLQDFGQEYRVWALDFIGQGKSWPSHDPAPLEVVEENIEAQVNASSWGFGPVAEPWAAELAYSVDIWREQVQSFVDQVIGEPVYVIGNSLGGYVGTYFAATSSNLVQGIVLMNATPFWSFMPNTQRFPLLAKLIPWAGLLPVPGYARTLTQVWWNLLRKPQTIRSLLELVYKDHSALSDNLVDKIVEATDHPAAGAAFASILFAPKAYSNFTENLIRLRKEKVPLCLIYGREDPWVVPFWGQQVKQHVPDAVYYELSPVGHCPHHEAPEVVNFLIRKWVQSISQGSNCPALLESMNPYHMAHQFVVRSSTHEAKERQILVHVKPHQNFIRDFYNWLLGFMMKQRSQPKI</sequence>
<dbReference type="InterPro" id="IPR044211">
    <property type="entry name" value="PPH_chloroplastic"/>
</dbReference>
<dbReference type="Pfam" id="PF12697">
    <property type="entry name" value="Abhydrolase_6"/>
    <property type="match status" value="1"/>
</dbReference>
<feature type="region of interest" description="Disordered" evidence="1">
    <location>
        <begin position="143"/>
        <end position="167"/>
    </location>
</feature>
<name>A0ABP0TP11_9BRYO</name>
<protein>
    <recommendedName>
        <fullName evidence="2">AB hydrolase-1 domain-containing protein</fullName>
    </recommendedName>
</protein>
<evidence type="ECO:0000259" key="2">
    <source>
        <dbReference type="Pfam" id="PF12697"/>
    </source>
</evidence>
<dbReference type="Gene3D" id="3.40.50.1820">
    <property type="entry name" value="alpha/beta hydrolase"/>
    <property type="match status" value="1"/>
</dbReference>
<dbReference type="Proteomes" id="UP001497512">
    <property type="component" value="Chromosome 13"/>
</dbReference>
<dbReference type="PANTHER" id="PTHR47280:SF1">
    <property type="entry name" value="PHEOPHYTINASE, CHLOROPLASTIC"/>
    <property type="match status" value="1"/>
</dbReference>
<reference evidence="3" key="1">
    <citation type="submission" date="2024-02" db="EMBL/GenBank/DDBJ databases">
        <authorList>
            <consortium name="ELIXIR-Norway"/>
            <consortium name="Elixir Norway"/>
        </authorList>
    </citation>
    <scope>NUCLEOTIDE SEQUENCE</scope>
</reference>
<accession>A0ABP0TP11</accession>
<proteinExistence type="predicted"/>
<evidence type="ECO:0000313" key="4">
    <source>
        <dbReference type="Proteomes" id="UP001497512"/>
    </source>
</evidence>